<name>A0A7J0BMY1_9BACT</name>
<sequence>MHGGLAPAVAENDQEKVEAKVLEIGAGLATDAIPGNVVAIKIGKLLHGVGMATVGARVVARAGGELVAKGDDLLGAANDVEKLLKKPNLWSATSRKTAIENALGHWEKHKGEFPELSDAKSYIEKVHLFVSNAPAGALVKKDVKGNTSMYHESSNPFVVISKDGSPRTMFRPID</sequence>
<accession>A0A7J0BMY1</accession>
<evidence type="ECO:0000313" key="2">
    <source>
        <dbReference type="Proteomes" id="UP000503840"/>
    </source>
</evidence>
<reference evidence="1 2" key="1">
    <citation type="submission" date="2020-05" db="EMBL/GenBank/DDBJ databases">
        <title>Draft genome sequence of Desulfovibrio sp. strain HN2T.</title>
        <authorList>
            <person name="Ueno A."/>
            <person name="Tamazawa S."/>
            <person name="Tamamura S."/>
            <person name="Murakami T."/>
            <person name="Kiyama T."/>
            <person name="Inomata H."/>
            <person name="Amano Y."/>
            <person name="Miyakawa K."/>
            <person name="Tamaki H."/>
            <person name="Naganuma T."/>
            <person name="Kaneko K."/>
        </authorList>
    </citation>
    <scope>NUCLEOTIDE SEQUENCE [LARGE SCALE GENOMIC DNA]</scope>
    <source>
        <strain evidence="1 2">HN2</strain>
    </source>
</reference>
<evidence type="ECO:0000313" key="1">
    <source>
        <dbReference type="EMBL" id="GFM35107.1"/>
    </source>
</evidence>
<protein>
    <recommendedName>
        <fullName evidence="3">Pre-toxin TG domain-containing protein</fullName>
    </recommendedName>
</protein>
<dbReference type="EMBL" id="BLVO01000016">
    <property type="protein sequence ID" value="GFM35107.1"/>
    <property type="molecule type" value="Genomic_DNA"/>
</dbReference>
<gene>
    <name evidence="1" type="ORF">DSM101010T_34720</name>
</gene>
<proteinExistence type="predicted"/>
<keyword evidence="2" id="KW-1185">Reference proteome</keyword>
<evidence type="ECO:0008006" key="3">
    <source>
        <dbReference type="Google" id="ProtNLM"/>
    </source>
</evidence>
<dbReference type="AlphaFoldDB" id="A0A7J0BMY1"/>
<organism evidence="1 2">
    <name type="scientific">Desulfovibrio subterraneus</name>
    <dbReference type="NCBI Taxonomy" id="2718620"/>
    <lineage>
        <taxon>Bacteria</taxon>
        <taxon>Pseudomonadati</taxon>
        <taxon>Thermodesulfobacteriota</taxon>
        <taxon>Desulfovibrionia</taxon>
        <taxon>Desulfovibrionales</taxon>
        <taxon>Desulfovibrionaceae</taxon>
        <taxon>Desulfovibrio</taxon>
    </lineage>
</organism>
<dbReference type="Proteomes" id="UP000503840">
    <property type="component" value="Unassembled WGS sequence"/>
</dbReference>
<comment type="caution">
    <text evidence="1">The sequence shown here is derived from an EMBL/GenBank/DDBJ whole genome shotgun (WGS) entry which is preliminary data.</text>
</comment>